<keyword evidence="9 14" id="KW-0472">Membrane</keyword>
<dbReference type="SMART" id="SM00248">
    <property type="entry name" value="ANK"/>
    <property type="match status" value="5"/>
</dbReference>
<evidence type="ECO:0000256" key="3">
    <source>
        <dbReference type="ARBA" id="ARBA00022606"/>
    </source>
</evidence>
<name>A0A182QR54_9DIPT</name>
<evidence type="ECO:0000256" key="14">
    <source>
        <dbReference type="SAM" id="Phobius"/>
    </source>
</evidence>
<keyword evidence="8" id="KW-0406">Ion transport</keyword>
<keyword evidence="3" id="KW-0716">Sensory transduction</keyword>
<feature type="transmembrane region" description="Helical" evidence="14">
    <location>
        <begin position="684"/>
        <end position="705"/>
    </location>
</feature>
<feature type="coiled-coil region" evidence="12">
    <location>
        <begin position="1057"/>
        <end position="1088"/>
    </location>
</feature>
<evidence type="ECO:0000256" key="8">
    <source>
        <dbReference type="ARBA" id="ARBA00023065"/>
    </source>
</evidence>
<keyword evidence="7" id="KW-0040">ANK repeat</keyword>
<dbReference type="STRING" id="69004.A0A182QR54"/>
<dbReference type="EMBL" id="AXCN02002439">
    <property type="status" value="NOT_ANNOTATED_CDS"/>
    <property type="molecule type" value="Genomic_DNA"/>
</dbReference>
<sequence>MRDRGDYQFCAMAQASLAPQSPDTCLLIDQEQDNQQEQKEKQKQKRAQIRQERKRLEETFRELFKEALSVAPATADSLTEFERLLQDERLDQLYKIIDLMKDWDAPTTIPEPKSFLHHSQLQSVLVMMLDDIGKYREYLERFIVRFRAENECISPKYQGSSKVYEQSGPIHYAVQFLQEDFLNWLLTRADTDVNLRNGFKKTALGILCEKYSSKSATVVCPLIERLLAKGADFNICCKDKKLPFAVLKKECDKSQENNSEFLERCNELASGPIALSKVNDRNQHVIVFYKSNKKVQITIELLEIFLRYNDEDNFENYLRQFTITAANVKKVIRLLLHTACEQKLPGCVRLILRAGEKEIFNVVKQPRTGTGRVSARRDQKTASEDGANKELQNRSELEHRVELKGLLKKACEMADLTVLQLLISKISDLLLLNDDPLLVLTLAKANDSRRRFDDRNALLACAEFLANQQTIHVNKRDNSGNTALHLALKHGFDAIALILLRQPYTFLGLRNKDNLTPLDYGSYAFWRSYLDQCIDVRLERSVQNRDVIHFDLNGFDPTPLTRRDGEQQVPGAEAGTVSINASSKPKKSTQGWKLVQSADAECRQERNFTRTVTEMTTLRQISQSKELMRLLAHPILRTFISIKWSRLYHWNYLNLLLTTLTMVFFGCFSLTACSIEGSNNVLRLLSLLCAMLMIVREVMQLTFLGRSYPSFDNFLDLVNVVAMLVVLAYGCMGLVSSFVMISLAMQMTFLLGSLQSSSIATMMYMFKTVSINFLKSFLLFLPLISSFIFAFHLTYNQSPDEVAPVCDKDDCAEENFNNFRTFWNATIKTLVMTTGEFEAAAIDFEGGKLALFMLFMFFAPIVILNLINGLAVSDIAAIREESELISLSKKVMLLEQYERGAANVKFGWLRKFLPQPFFAEHSCHLMIKTRQYRKIMVNPRRTRTKPRDANLPDGKASSARGQDSAENTKFTKITEKPLSKIAWLPSDEACNVVFNLRFLRFPLFMRLDQNTMDEALAIIEKRQSIVSNMSIKSKPAEEQAAKPPAALLGTYQANRRKQNESSQLPEMQQELQDMKTQLETVLDLLRRRVHITRRRKDVPLLAAQTGKKGKRKAHKLQRKKLQKAAREDMGDQ</sequence>
<dbReference type="Gene3D" id="1.25.40.20">
    <property type="entry name" value="Ankyrin repeat-containing domain"/>
    <property type="match status" value="2"/>
</dbReference>
<dbReference type="InterPro" id="IPR002110">
    <property type="entry name" value="Ankyrin_rpt"/>
</dbReference>
<comment type="subcellular location">
    <subcellularLocation>
        <location evidence="1">Membrane</location>
        <topology evidence="1">Multi-pass membrane protein</topology>
    </subcellularLocation>
</comment>
<keyword evidence="11" id="KW-0407">Ion channel</keyword>
<evidence type="ECO:0000256" key="5">
    <source>
        <dbReference type="ARBA" id="ARBA00022737"/>
    </source>
</evidence>
<evidence type="ECO:0000256" key="2">
    <source>
        <dbReference type="ARBA" id="ARBA00022448"/>
    </source>
</evidence>
<feature type="transmembrane region" description="Helical" evidence="14">
    <location>
        <begin position="849"/>
        <end position="872"/>
    </location>
</feature>
<feature type="compositionally biased region" description="Polar residues" evidence="13">
    <location>
        <begin position="959"/>
        <end position="970"/>
    </location>
</feature>
<feature type="transmembrane region" description="Helical" evidence="14">
    <location>
        <begin position="717"/>
        <end position="741"/>
    </location>
</feature>
<evidence type="ECO:0000256" key="13">
    <source>
        <dbReference type="SAM" id="MobiDB-lite"/>
    </source>
</evidence>
<dbReference type="InterPro" id="IPR005821">
    <property type="entry name" value="Ion_trans_dom"/>
</dbReference>
<organism evidence="16 17">
    <name type="scientific">Anopheles farauti</name>
    <dbReference type="NCBI Taxonomy" id="69004"/>
    <lineage>
        <taxon>Eukaryota</taxon>
        <taxon>Metazoa</taxon>
        <taxon>Ecdysozoa</taxon>
        <taxon>Arthropoda</taxon>
        <taxon>Hexapoda</taxon>
        <taxon>Insecta</taxon>
        <taxon>Pterygota</taxon>
        <taxon>Neoptera</taxon>
        <taxon>Endopterygota</taxon>
        <taxon>Diptera</taxon>
        <taxon>Nematocera</taxon>
        <taxon>Culicoidea</taxon>
        <taxon>Culicidae</taxon>
        <taxon>Anophelinae</taxon>
        <taxon>Anopheles</taxon>
    </lineage>
</organism>
<evidence type="ECO:0000256" key="1">
    <source>
        <dbReference type="ARBA" id="ARBA00004141"/>
    </source>
</evidence>
<protein>
    <recommendedName>
        <fullName evidence="15">Ion transport domain-containing protein</fullName>
    </recommendedName>
</protein>
<keyword evidence="6 14" id="KW-1133">Transmembrane helix</keyword>
<dbReference type="InterPro" id="IPR052076">
    <property type="entry name" value="TRP_cation_channel"/>
</dbReference>
<reference evidence="16" key="2">
    <citation type="submission" date="2020-05" db="UniProtKB">
        <authorList>
            <consortium name="EnsemblMetazoa"/>
        </authorList>
    </citation>
    <scope>IDENTIFICATION</scope>
    <source>
        <strain evidence="16">FAR1</strain>
    </source>
</reference>
<feature type="compositionally biased region" description="Polar residues" evidence="13">
    <location>
        <begin position="577"/>
        <end position="589"/>
    </location>
</feature>
<dbReference type="AlphaFoldDB" id="A0A182QR54"/>
<accession>A0A182QR54</accession>
<dbReference type="GO" id="GO:0034703">
    <property type="term" value="C:cation channel complex"/>
    <property type="evidence" value="ECO:0007669"/>
    <property type="project" value="UniProtKB-ARBA"/>
</dbReference>
<dbReference type="VEuPathDB" id="VectorBase:AFAF015213"/>
<feature type="region of interest" description="Disordered" evidence="13">
    <location>
        <begin position="939"/>
        <end position="970"/>
    </location>
</feature>
<feature type="transmembrane region" description="Helical" evidence="14">
    <location>
        <begin position="652"/>
        <end position="672"/>
    </location>
</feature>
<feature type="compositionally biased region" description="Basic and acidic residues" evidence="13">
    <location>
        <begin position="375"/>
        <end position="393"/>
    </location>
</feature>
<reference evidence="17" key="1">
    <citation type="submission" date="2014-01" db="EMBL/GenBank/DDBJ databases">
        <title>The Genome Sequence of Anopheles farauti FAR1 (V2).</title>
        <authorList>
            <consortium name="The Broad Institute Genomics Platform"/>
            <person name="Neafsey D.E."/>
            <person name="Besansky N."/>
            <person name="Howell P."/>
            <person name="Walton C."/>
            <person name="Young S.K."/>
            <person name="Zeng Q."/>
            <person name="Gargeya S."/>
            <person name="Fitzgerald M."/>
            <person name="Haas B."/>
            <person name="Abouelleil A."/>
            <person name="Allen A.W."/>
            <person name="Alvarado L."/>
            <person name="Arachchi H.M."/>
            <person name="Berlin A.M."/>
            <person name="Chapman S.B."/>
            <person name="Gainer-Dewar J."/>
            <person name="Goldberg J."/>
            <person name="Griggs A."/>
            <person name="Gujja S."/>
            <person name="Hansen M."/>
            <person name="Howarth C."/>
            <person name="Imamovic A."/>
            <person name="Ireland A."/>
            <person name="Larimer J."/>
            <person name="McCowan C."/>
            <person name="Murphy C."/>
            <person name="Pearson M."/>
            <person name="Poon T.W."/>
            <person name="Priest M."/>
            <person name="Roberts A."/>
            <person name="Saif S."/>
            <person name="Shea T."/>
            <person name="Sisk P."/>
            <person name="Sykes S."/>
            <person name="Wortman J."/>
            <person name="Nusbaum C."/>
            <person name="Birren B."/>
        </authorList>
    </citation>
    <scope>NUCLEOTIDE SEQUENCE [LARGE SCALE GENOMIC DNA]</scope>
    <source>
        <strain evidence="17">FAR1</strain>
    </source>
</reference>
<evidence type="ECO:0000256" key="11">
    <source>
        <dbReference type="ARBA" id="ARBA00023303"/>
    </source>
</evidence>
<evidence type="ECO:0000256" key="12">
    <source>
        <dbReference type="SAM" id="Coils"/>
    </source>
</evidence>
<keyword evidence="17" id="KW-1185">Reference proteome</keyword>
<keyword evidence="10" id="KW-0325">Glycoprotein</keyword>
<evidence type="ECO:0000313" key="16">
    <source>
        <dbReference type="EnsemblMetazoa" id="AFAF015213-PA"/>
    </source>
</evidence>
<evidence type="ECO:0000256" key="10">
    <source>
        <dbReference type="ARBA" id="ARBA00023180"/>
    </source>
</evidence>
<feature type="transmembrane region" description="Helical" evidence="14">
    <location>
        <begin position="777"/>
        <end position="795"/>
    </location>
</feature>
<feature type="region of interest" description="Disordered" evidence="13">
    <location>
        <begin position="1098"/>
        <end position="1132"/>
    </location>
</feature>
<dbReference type="PANTHER" id="PTHR47143:SF1">
    <property type="entry name" value="ION_TRANS DOMAIN-CONTAINING PROTEIN"/>
    <property type="match status" value="1"/>
</dbReference>
<dbReference type="EnsemblMetazoa" id="AFAF015213-RA">
    <property type="protein sequence ID" value="AFAF015213-PA"/>
    <property type="gene ID" value="AFAF015213"/>
</dbReference>
<feature type="region of interest" description="Disordered" evidence="13">
    <location>
        <begin position="370"/>
        <end position="393"/>
    </location>
</feature>
<feature type="coiled-coil region" evidence="12">
    <location>
        <begin position="27"/>
        <end position="66"/>
    </location>
</feature>
<dbReference type="InterPro" id="IPR036770">
    <property type="entry name" value="Ankyrin_rpt-contain_sf"/>
</dbReference>
<proteinExistence type="predicted"/>
<keyword evidence="2" id="KW-0813">Transport</keyword>
<dbReference type="Proteomes" id="UP000075886">
    <property type="component" value="Unassembled WGS sequence"/>
</dbReference>
<keyword evidence="12" id="KW-0175">Coiled coil</keyword>
<evidence type="ECO:0000256" key="4">
    <source>
        <dbReference type="ARBA" id="ARBA00022692"/>
    </source>
</evidence>
<feature type="region of interest" description="Disordered" evidence="13">
    <location>
        <begin position="559"/>
        <end position="589"/>
    </location>
</feature>
<evidence type="ECO:0000256" key="6">
    <source>
        <dbReference type="ARBA" id="ARBA00022989"/>
    </source>
</evidence>
<dbReference type="PANTHER" id="PTHR47143">
    <property type="entry name" value="TRANSIENT RECEPTOR POTENTIAL CATION CHANNEL PROTEIN PAINLESS"/>
    <property type="match status" value="1"/>
</dbReference>
<evidence type="ECO:0000256" key="9">
    <source>
        <dbReference type="ARBA" id="ARBA00023136"/>
    </source>
</evidence>
<keyword evidence="4 14" id="KW-0812">Transmembrane</keyword>
<feature type="compositionally biased region" description="Basic residues" evidence="13">
    <location>
        <begin position="1107"/>
        <end position="1123"/>
    </location>
</feature>
<keyword evidence="5" id="KW-0677">Repeat</keyword>
<evidence type="ECO:0000313" key="17">
    <source>
        <dbReference type="Proteomes" id="UP000075886"/>
    </source>
</evidence>
<feature type="domain" description="Ion transport" evidence="15">
    <location>
        <begin position="650"/>
        <end position="882"/>
    </location>
</feature>
<evidence type="ECO:0000259" key="15">
    <source>
        <dbReference type="Pfam" id="PF00520"/>
    </source>
</evidence>
<dbReference type="SUPFAM" id="SSF48403">
    <property type="entry name" value="Ankyrin repeat"/>
    <property type="match status" value="1"/>
</dbReference>
<dbReference type="Pfam" id="PF00520">
    <property type="entry name" value="Ion_trans"/>
    <property type="match status" value="1"/>
</dbReference>
<dbReference type="GO" id="GO:0005216">
    <property type="term" value="F:monoatomic ion channel activity"/>
    <property type="evidence" value="ECO:0007669"/>
    <property type="project" value="InterPro"/>
</dbReference>
<evidence type="ECO:0000256" key="7">
    <source>
        <dbReference type="ARBA" id="ARBA00023043"/>
    </source>
</evidence>